<gene>
    <name evidence="2" type="ORF">E2C01_043861</name>
</gene>
<reference evidence="2 3" key="1">
    <citation type="submission" date="2019-05" db="EMBL/GenBank/DDBJ databases">
        <title>Another draft genome of Portunus trituberculatus and its Hox gene families provides insights of decapod evolution.</title>
        <authorList>
            <person name="Jeong J.-H."/>
            <person name="Song I."/>
            <person name="Kim S."/>
            <person name="Choi T."/>
            <person name="Kim D."/>
            <person name="Ryu S."/>
            <person name="Kim W."/>
        </authorList>
    </citation>
    <scope>NUCLEOTIDE SEQUENCE [LARGE SCALE GENOMIC DNA]</scope>
    <source>
        <tissue evidence="2">Muscle</tissue>
    </source>
</reference>
<protein>
    <submittedName>
        <fullName evidence="2">Uncharacterized protein</fullName>
    </submittedName>
</protein>
<sequence>MAVLIWRKSSSHAASQYPRAATGDPQDLNLPCFSFMSIFVVIGNFKFVERVTQQEGGEVVVVVVVVREEGARSERSGGVDGRRGNTHDKNSQRMTNERQSNNLSATPTRRTRDRRPVTSGNELQGTSAAHPPLRVPCHMRRSYFKAVQLNRCGAHCSGIPRERTPRRARRGALSEARRGKGKQA</sequence>
<feature type="compositionally biased region" description="Polar residues" evidence="1">
    <location>
        <begin position="92"/>
        <end position="105"/>
    </location>
</feature>
<evidence type="ECO:0000313" key="2">
    <source>
        <dbReference type="EMBL" id="MPC50038.1"/>
    </source>
</evidence>
<feature type="compositionally biased region" description="Basic and acidic residues" evidence="1">
    <location>
        <begin position="72"/>
        <end position="91"/>
    </location>
</feature>
<evidence type="ECO:0000313" key="3">
    <source>
        <dbReference type="Proteomes" id="UP000324222"/>
    </source>
</evidence>
<feature type="region of interest" description="Disordered" evidence="1">
    <location>
        <begin position="155"/>
        <end position="184"/>
    </location>
</feature>
<name>A0A5B7FYU4_PORTR</name>
<comment type="caution">
    <text evidence="2">The sequence shown here is derived from an EMBL/GenBank/DDBJ whole genome shotgun (WGS) entry which is preliminary data.</text>
</comment>
<feature type="region of interest" description="Disordered" evidence="1">
    <location>
        <begin position="72"/>
        <end position="134"/>
    </location>
</feature>
<proteinExistence type="predicted"/>
<dbReference type="EMBL" id="VSRR010009247">
    <property type="protein sequence ID" value="MPC50038.1"/>
    <property type="molecule type" value="Genomic_DNA"/>
</dbReference>
<dbReference type="AlphaFoldDB" id="A0A5B7FYU4"/>
<dbReference type="Proteomes" id="UP000324222">
    <property type="component" value="Unassembled WGS sequence"/>
</dbReference>
<organism evidence="2 3">
    <name type="scientific">Portunus trituberculatus</name>
    <name type="common">Swimming crab</name>
    <name type="synonym">Neptunus trituberculatus</name>
    <dbReference type="NCBI Taxonomy" id="210409"/>
    <lineage>
        <taxon>Eukaryota</taxon>
        <taxon>Metazoa</taxon>
        <taxon>Ecdysozoa</taxon>
        <taxon>Arthropoda</taxon>
        <taxon>Crustacea</taxon>
        <taxon>Multicrustacea</taxon>
        <taxon>Malacostraca</taxon>
        <taxon>Eumalacostraca</taxon>
        <taxon>Eucarida</taxon>
        <taxon>Decapoda</taxon>
        <taxon>Pleocyemata</taxon>
        <taxon>Brachyura</taxon>
        <taxon>Eubrachyura</taxon>
        <taxon>Portunoidea</taxon>
        <taxon>Portunidae</taxon>
        <taxon>Portuninae</taxon>
        <taxon>Portunus</taxon>
    </lineage>
</organism>
<keyword evidence="3" id="KW-1185">Reference proteome</keyword>
<evidence type="ECO:0000256" key="1">
    <source>
        <dbReference type="SAM" id="MobiDB-lite"/>
    </source>
</evidence>
<accession>A0A5B7FYU4</accession>